<dbReference type="GeneID" id="5651339"/>
<keyword evidence="2" id="KW-1133">Transmembrane helix</keyword>
<keyword evidence="4" id="KW-1185">Reference proteome</keyword>
<evidence type="ECO:0000256" key="2">
    <source>
        <dbReference type="SAM" id="Phobius"/>
    </source>
</evidence>
<reference evidence="3 4" key="2">
    <citation type="journal article" date="2011" name="Genome Res.">
        <title>Chromosome and gene copy number variation allow major structural change between species and strains of Leishmania.</title>
        <authorList>
            <person name="Rogers M.B."/>
            <person name="Hilley J.D."/>
            <person name="Dickens N.J."/>
            <person name="Wilkes J."/>
            <person name="Bates P.A."/>
            <person name="Depledge D.P."/>
            <person name="Harris D."/>
            <person name="Her Y."/>
            <person name="Herzyk P."/>
            <person name="Imamura H."/>
            <person name="Otto T.D."/>
            <person name="Sanders M."/>
            <person name="Seeger K."/>
            <person name="Dujardin J.C."/>
            <person name="Berriman M."/>
            <person name="Smith D.F."/>
            <person name="Hertz-Fowler C."/>
            <person name="Mottram J.C."/>
        </authorList>
    </citation>
    <scope>NUCLEOTIDE SEQUENCE [LARGE SCALE GENOMIC DNA]</scope>
    <source>
        <strain evidence="4">MHOM/IL/81/Friedlin</strain>
    </source>
</reference>
<gene>
    <name evidence="3" type="ORF">LMJF_20_0570</name>
</gene>
<feature type="region of interest" description="Disordered" evidence="1">
    <location>
        <begin position="120"/>
        <end position="200"/>
    </location>
</feature>
<name>Q4QCY3_LEIMA</name>
<evidence type="ECO:0000313" key="4">
    <source>
        <dbReference type="Proteomes" id="UP000000542"/>
    </source>
</evidence>
<sequence>MHVGSTVRALRTRAMDAAEGGGTHVIELVSDDYFPSEIDERETQQQLSGSGPGDGGSSAQLGVTATSWRNLEAYIYSDAAVLDLQSHAWIPIPSAEARRRRWRLVNCMHEQSPPITITITDLSSSVKPGTAPFPVAPQEATADHQTAKAPPHAAAAPPPSASSTPLPSSSPTASTSILATTTSQHSAASPHVARESENVTVGGSSQDVCLLGDGTVKAEDWHPPMMASDSAGARNTTKWRLANAPYLARGFTLDVFPLECRQLLEDFPTGAQTESWSMFVVAATLSFYQRQVPAWAATWWTWSAKLAGSGGSLSSRWLTAPSTAAPVHGSVLGMAGSVSSAAVDTTTADAAASAVLAPLAGMVYVVRILLLCVLYALCSLLRTGQLACALLLRFETSSTLPAKDSIMWTLATNKLWRLQVESMLASTAFILLVLCVLVLMRYRTYTQALESWETEMARYTAEEAAKWAAQMDVRQRGVRTPTSAAVYAGEPLHDSASSGSGDSIFQAPMKASSTPLSGQGNFREESLEKTLRGASGSAAKRQDQPF</sequence>
<evidence type="ECO:0008006" key="5">
    <source>
        <dbReference type="Google" id="ProtNLM"/>
    </source>
</evidence>
<dbReference type="VEuPathDB" id="TriTrypDB:LMJFC_200011800"/>
<dbReference type="OMA" id="AKDSIMW"/>
<keyword evidence="2" id="KW-0472">Membrane</keyword>
<organism evidence="3 4">
    <name type="scientific">Leishmania major</name>
    <dbReference type="NCBI Taxonomy" id="5664"/>
    <lineage>
        <taxon>Eukaryota</taxon>
        <taxon>Discoba</taxon>
        <taxon>Euglenozoa</taxon>
        <taxon>Kinetoplastea</taxon>
        <taxon>Metakinetoplastina</taxon>
        <taxon>Trypanosomatida</taxon>
        <taxon>Trypanosomatidae</taxon>
        <taxon>Leishmaniinae</taxon>
        <taxon>Leishmania</taxon>
    </lineage>
</organism>
<protein>
    <recommendedName>
        <fullName evidence="5">Transmembrane protein</fullName>
    </recommendedName>
</protein>
<dbReference type="EMBL" id="FR796416">
    <property type="protein sequence ID" value="CAJ03755.1"/>
    <property type="molecule type" value="Genomic_DNA"/>
</dbReference>
<feature type="compositionally biased region" description="Polar residues" evidence="1">
    <location>
        <begin position="511"/>
        <end position="520"/>
    </location>
</feature>
<keyword evidence="2" id="KW-0812">Transmembrane</keyword>
<dbReference type="HOGENOM" id="CLU_499192_0_0_1"/>
<dbReference type="Proteomes" id="UP000000542">
    <property type="component" value="Chromosome 20"/>
</dbReference>
<feature type="transmembrane region" description="Helical" evidence="2">
    <location>
        <begin position="355"/>
        <end position="377"/>
    </location>
</feature>
<reference evidence="3 4" key="1">
    <citation type="journal article" date="2005" name="Science">
        <title>The genome of the kinetoplastid parasite, Leishmania major.</title>
        <authorList>
            <person name="Ivens A.C."/>
            <person name="Peacock C.S."/>
            <person name="Worthey E.A."/>
            <person name="Murphy L."/>
            <person name="Aggarwal G."/>
            <person name="Berriman M."/>
            <person name="Sisk E."/>
            <person name="Rajandream M.A."/>
            <person name="Adlem E."/>
            <person name="Aert R."/>
            <person name="Anupama A."/>
            <person name="Apostolou Z."/>
            <person name="Attipoe P."/>
            <person name="Bason N."/>
            <person name="Bauser C."/>
            <person name="Beck A."/>
            <person name="Beverley S.M."/>
            <person name="Bianchettin G."/>
            <person name="Borzym K."/>
            <person name="Bothe G."/>
            <person name="Bruschi C.V."/>
            <person name="Collins M."/>
            <person name="Cadag E."/>
            <person name="Ciarloni L."/>
            <person name="Clayton C."/>
            <person name="Coulson R.M."/>
            <person name="Cronin A."/>
            <person name="Cruz A.K."/>
            <person name="Davies R.M."/>
            <person name="De Gaudenzi J."/>
            <person name="Dobson D.E."/>
            <person name="Duesterhoeft A."/>
            <person name="Fazelina G."/>
            <person name="Fosker N."/>
            <person name="Frasch A.C."/>
            <person name="Fraser A."/>
            <person name="Fuchs M."/>
            <person name="Gabel C."/>
            <person name="Goble A."/>
            <person name="Goffeau A."/>
            <person name="Harris D."/>
            <person name="Hertz-Fowler C."/>
            <person name="Hilbert H."/>
            <person name="Horn D."/>
            <person name="Huang Y."/>
            <person name="Klages S."/>
            <person name="Knights A."/>
            <person name="Kube M."/>
            <person name="Larke N."/>
            <person name="Litvin L."/>
            <person name="Lord A."/>
            <person name="Louie T."/>
            <person name="Marra M."/>
            <person name="Masuy D."/>
            <person name="Matthews K."/>
            <person name="Michaeli S."/>
            <person name="Mottram J.C."/>
            <person name="Muller-Auer S."/>
            <person name="Munden H."/>
            <person name="Nelson S."/>
            <person name="Norbertczak H."/>
            <person name="Oliver K."/>
            <person name="O'neil S."/>
            <person name="Pentony M."/>
            <person name="Pohl T.M."/>
            <person name="Price C."/>
            <person name="Purnelle B."/>
            <person name="Quail M.A."/>
            <person name="Rabbinowitsch E."/>
            <person name="Reinhardt R."/>
            <person name="Rieger M."/>
            <person name="Rinta J."/>
            <person name="Robben J."/>
            <person name="Robertson L."/>
            <person name="Ruiz J.C."/>
            <person name="Rutter S."/>
            <person name="Saunders D."/>
            <person name="Schafer M."/>
            <person name="Schein J."/>
            <person name="Schwartz D.C."/>
            <person name="Seeger K."/>
            <person name="Seyler A."/>
            <person name="Sharp S."/>
            <person name="Shin H."/>
            <person name="Sivam D."/>
            <person name="Squares R."/>
            <person name="Squares S."/>
            <person name="Tosato V."/>
            <person name="Vogt C."/>
            <person name="Volckaert G."/>
            <person name="Wambutt R."/>
            <person name="Warren T."/>
            <person name="Wedler H."/>
            <person name="Woodward J."/>
            <person name="Zhou S."/>
            <person name="Zimmermann W."/>
            <person name="Smith D.F."/>
            <person name="Blackwell J.M."/>
            <person name="Stuart K.D."/>
            <person name="Barrell B."/>
            <person name="Myler P.J."/>
        </authorList>
    </citation>
    <scope>NUCLEOTIDE SEQUENCE [LARGE SCALE GENOMIC DNA]</scope>
    <source>
        <strain evidence="4">MHOM/IL/81/Friedlin</strain>
    </source>
</reference>
<dbReference type="eggNOG" id="ENOG502SIHR">
    <property type="taxonomic scope" value="Eukaryota"/>
</dbReference>
<dbReference type="AlphaFoldDB" id="Q4QCY3"/>
<accession>Q4QCY3</accession>
<dbReference type="KEGG" id="lma:LMJF_20_0570"/>
<dbReference type="VEuPathDB" id="TriTrypDB:LMJLV39_200011600"/>
<feature type="region of interest" description="Disordered" evidence="1">
    <location>
        <begin position="42"/>
        <end position="61"/>
    </location>
</feature>
<dbReference type="RefSeq" id="XP_001682815.1">
    <property type="nucleotide sequence ID" value="XM_001682763.1"/>
</dbReference>
<feature type="transmembrane region" description="Helical" evidence="2">
    <location>
        <begin position="423"/>
        <end position="442"/>
    </location>
</feature>
<feature type="compositionally biased region" description="Basic and acidic residues" evidence="1">
    <location>
        <begin position="522"/>
        <end position="531"/>
    </location>
</feature>
<proteinExistence type="predicted"/>
<feature type="region of interest" description="Disordered" evidence="1">
    <location>
        <begin position="490"/>
        <end position="546"/>
    </location>
</feature>
<feature type="compositionally biased region" description="Low complexity" evidence="1">
    <location>
        <begin position="147"/>
        <end position="183"/>
    </location>
</feature>
<dbReference type="VEuPathDB" id="TriTrypDB:LMJSD75_200011400"/>
<dbReference type="InParanoid" id="Q4QCY3"/>
<dbReference type="VEuPathDB" id="TriTrypDB:LmjF.20.0570"/>
<evidence type="ECO:0000313" key="3">
    <source>
        <dbReference type="EMBL" id="CAJ03755.1"/>
    </source>
</evidence>
<evidence type="ECO:0000256" key="1">
    <source>
        <dbReference type="SAM" id="MobiDB-lite"/>
    </source>
</evidence>